<dbReference type="EMBL" id="RXFT01000013">
    <property type="protein sequence ID" value="RUR70514.1"/>
    <property type="molecule type" value="Genomic_DNA"/>
</dbReference>
<evidence type="ECO:0000256" key="3">
    <source>
        <dbReference type="ARBA" id="ARBA00023125"/>
    </source>
</evidence>
<protein>
    <submittedName>
        <fullName evidence="6">LysR family transcriptional regulator</fullName>
    </submittedName>
</protein>
<name>A0A3S0Z7P7_9BURK</name>
<dbReference type="PRINTS" id="PR00039">
    <property type="entry name" value="HTHLYSR"/>
</dbReference>
<dbReference type="Gene3D" id="1.10.10.10">
    <property type="entry name" value="Winged helix-like DNA-binding domain superfamily/Winged helix DNA-binding domain"/>
    <property type="match status" value="1"/>
</dbReference>
<dbReference type="InterPro" id="IPR000847">
    <property type="entry name" value="LysR_HTH_N"/>
</dbReference>
<evidence type="ECO:0000313" key="7">
    <source>
        <dbReference type="Proteomes" id="UP000281118"/>
    </source>
</evidence>
<dbReference type="SUPFAM" id="SSF46785">
    <property type="entry name" value="Winged helix' DNA-binding domain"/>
    <property type="match status" value="1"/>
</dbReference>
<dbReference type="OrthoDB" id="8629427at2"/>
<reference evidence="6 7" key="1">
    <citation type="submission" date="2018-12" db="EMBL/GenBank/DDBJ databases">
        <title>The genome sequences of Variovorax guangxiensis DSM 27352.</title>
        <authorList>
            <person name="Gao J."/>
            <person name="Sun J."/>
        </authorList>
    </citation>
    <scope>NUCLEOTIDE SEQUENCE [LARGE SCALE GENOMIC DNA]</scope>
    <source>
        <strain evidence="6 7">DSM 27352</strain>
    </source>
</reference>
<dbReference type="InterPro" id="IPR005119">
    <property type="entry name" value="LysR_subst-bd"/>
</dbReference>
<dbReference type="PANTHER" id="PTHR30419:SF30">
    <property type="entry name" value="LYSR FAMILY TRANSCRIPTIONAL REGULATOR"/>
    <property type="match status" value="1"/>
</dbReference>
<keyword evidence="2" id="KW-0805">Transcription regulation</keyword>
<dbReference type="AlphaFoldDB" id="A0A3S0Z7P7"/>
<comment type="caution">
    <text evidence="6">The sequence shown here is derived from an EMBL/GenBank/DDBJ whole genome shotgun (WGS) entry which is preliminary data.</text>
</comment>
<organism evidence="6 7">
    <name type="scientific">Variovorax guangxiensis</name>
    <dbReference type="NCBI Taxonomy" id="1775474"/>
    <lineage>
        <taxon>Bacteria</taxon>
        <taxon>Pseudomonadati</taxon>
        <taxon>Pseudomonadota</taxon>
        <taxon>Betaproteobacteria</taxon>
        <taxon>Burkholderiales</taxon>
        <taxon>Comamonadaceae</taxon>
        <taxon>Variovorax</taxon>
    </lineage>
</organism>
<dbReference type="InterPro" id="IPR036388">
    <property type="entry name" value="WH-like_DNA-bd_sf"/>
</dbReference>
<dbReference type="GO" id="GO:0003677">
    <property type="term" value="F:DNA binding"/>
    <property type="evidence" value="ECO:0007669"/>
    <property type="project" value="UniProtKB-KW"/>
</dbReference>
<evidence type="ECO:0000313" key="6">
    <source>
        <dbReference type="EMBL" id="RUR70514.1"/>
    </source>
</evidence>
<dbReference type="InterPro" id="IPR036390">
    <property type="entry name" value="WH_DNA-bd_sf"/>
</dbReference>
<evidence type="ECO:0000259" key="5">
    <source>
        <dbReference type="PROSITE" id="PS50931"/>
    </source>
</evidence>
<sequence length="310" mass="32543">MSSTMNLRHLEIFRLVAEAGGIRAAARNAALTQPAMTYAIRELERSIGAPVLVRSARGIVPTEIGQVLLRRAAVLFDEIRRTESEIAQLRDGGGHLRAAFSSLAAARLLPRALLAFRTRCPGVSLELVEITSAEAAGLRAGHDLAVLSDLEGAAVQDGLTSEVLLQAPLAAIARAGHPMARVRTIERLQDALWAVPSYGVRALGQAGLAAPRNIVVCQSVQFGLSLVRNADALTLAAASLADDPVAARGLVRLPLAAPLPRVQVSVCLPAGSGPTPAAQAFVECLRDAAAGQRDRLPAKPASRQKGRTVK</sequence>
<dbReference type="InterPro" id="IPR050950">
    <property type="entry name" value="HTH-type_LysR_regulators"/>
</dbReference>
<keyword evidence="4" id="KW-0804">Transcription</keyword>
<evidence type="ECO:0000256" key="4">
    <source>
        <dbReference type="ARBA" id="ARBA00023163"/>
    </source>
</evidence>
<dbReference type="PROSITE" id="PS50931">
    <property type="entry name" value="HTH_LYSR"/>
    <property type="match status" value="1"/>
</dbReference>
<proteinExistence type="inferred from homology"/>
<dbReference type="GO" id="GO:0003700">
    <property type="term" value="F:DNA-binding transcription factor activity"/>
    <property type="evidence" value="ECO:0007669"/>
    <property type="project" value="InterPro"/>
</dbReference>
<dbReference type="Pfam" id="PF03466">
    <property type="entry name" value="LysR_substrate"/>
    <property type="match status" value="1"/>
</dbReference>
<keyword evidence="3" id="KW-0238">DNA-binding</keyword>
<comment type="similarity">
    <text evidence="1">Belongs to the LysR transcriptional regulatory family.</text>
</comment>
<feature type="domain" description="HTH lysR-type" evidence="5">
    <location>
        <begin position="5"/>
        <end position="62"/>
    </location>
</feature>
<dbReference type="GO" id="GO:0005829">
    <property type="term" value="C:cytosol"/>
    <property type="evidence" value="ECO:0007669"/>
    <property type="project" value="TreeGrafter"/>
</dbReference>
<evidence type="ECO:0000256" key="1">
    <source>
        <dbReference type="ARBA" id="ARBA00009437"/>
    </source>
</evidence>
<accession>A0A3S0Z7P7</accession>
<dbReference type="PANTHER" id="PTHR30419">
    <property type="entry name" value="HTH-TYPE TRANSCRIPTIONAL REGULATOR YBHD"/>
    <property type="match status" value="1"/>
</dbReference>
<evidence type="ECO:0000256" key="2">
    <source>
        <dbReference type="ARBA" id="ARBA00023015"/>
    </source>
</evidence>
<dbReference type="SUPFAM" id="SSF53850">
    <property type="entry name" value="Periplasmic binding protein-like II"/>
    <property type="match status" value="1"/>
</dbReference>
<dbReference type="Proteomes" id="UP000281118">
    <property type="component" value="Unassembled WGS sequence"/>
</dbReference>
<dbReference type="Gene3D" id="3.40.190.290">
    <property type="match status" value="1"/>
</dbReference>
<gene>
    <name evidence="6" type="ORF">EJP67_25995</name>
</gene>
<dbReference type="Pfam" id="PF00126">
    <property type="entry name" value="HTH_1"/>
    <property type="match status" value="1"/>
</dbReference>